<protein>
    <submittedName>
        <fullName evidence="1">Uncharacterized protein</fullName>
    </submittedName>
</protein>
<accession>A0ACC7PHK0</accession>
<gene>
    <name evidence="1" type="ORF">OOJ96_20275</name>
</gene>
<dbReference type="Proteomes" id="UP001637618">
    <property type="component" value="Unassembled WGS sequence"/>
</dbReference>
<keyword evidence="2" id="KW-1185">Reference proteome</keyword>
<name>A0ACC7PHK0_9PSED</name>
<evidence type="ECO:0000313" key="1">
    <source>
        <dbReference type="EMBL" id="MFO2479738.1"/>
    </source>
</evidence>
<organism evidence="1 2">
    <name type="scientific">Pseudomonas imrae</name>
    <dbReference type="NCBI Taxonomy" id="2992837"/>
    <lineage>
        <taxon>Bacteria</taxon>
        <taxon>Pseudomonadati</taxon>
        <taxon>Pseudomonadota</taxon>
        <taxon>Gammaproteobacteria</taxon>
        <taxon>Pseudomonadales</taxon>
        <taxon>Pseudomonadaceae</taxon>
        <taxon>Pseudomonas</taxon>
    </lineage>
</organism>
<proteinExistence type="predicted"/>
<sequence>MSSMNISNVQNVVCDCSVARSSFPDVLDKSAPLHSKGINFSSSSTAANESVVQLQAGLGDVGAAFQKIASMFTSLFDRLLTMFSNKVDGGGGDLDIESSPVLPKVTPEVIPPTQDTTSAPLPDLSSKRNGAKADNIWSGFRQGPDGNCVTVSAIKAAMHKFGQSPTDIYKQVKKLSDGYSVTMRDGFELTLTSRELAAGVRGARFFGNDKGMLKDAQFMFAVSAKRAYLENNDGRAARSFDAAVRSLNDGEDERGAGEGFKRLGLKEYMRSVPVSALARGQIGMVNRTGHSVAVIEGREELWGRQGGRPTHGQAVALVG</sequence>
<reference evidence="1" key="1">
    <citation type="submission" date="2022-11" db="EMBL/GenBank/DDBJ databases">
        <title>Draft genome sequences of strains of Pseudomonas imrae sp. nov.</title>
        <authorList>
            <person name="Salva Serra F."/>
            <person name="Nimje P."/>
            <person name="Moore E.R.B."/>
            <person name="Marathe N.P."/>
        </authorList>
    </citation>
    <scope>NUCLEOTIDE SEQUENCE</scope>
    <source>
        <strain evidence="1">15FMM2</strain>
    </source>
</reference>
<evidence type="ECO:0000313" key="2">
    <source>
        <dbReference type="Proteomes" id="UP001637618"/>
    </source>
</evidence>
<comment type="caution">
    <text evidence="1">The sequence shown here is derived from an EMBL/GenBank/DDBJ whole genome shotgun (WGS) entry which is preliminary data.</text>
</comment>
<dbReference type="EMBL" id="JAPEQY010000017">
    <property type="protein sequence ID" value="MFO2479738.1"/>
    <property type="molecule type" value="Genomic_DNA"/>
</dbReference>